<evidence type="ECO:0000313" key="2">
    <source>
        <dbReference type="Proteomes" id="UP000092321"/>
    </source>
</evidence>
<dbReference type="Proteomes" id="UP000092321">
    <property type="component" value="Unassembled WGS sequence"/>
</dbReference>
<keyword evidence="2" id="KW-1185">Reference proteome</keyword>
<dbReference type="EMBL" id="LXPE01000274">
    <property type="protein sequence ID" value="OBA25041.1"/>
    <property type="molecule type" value="Genomic_DNA"/>
</dbReference>
<feature type="non-terminal residue" evidence="1">
    <location>
        <position position="986"/>
    </location>
</feature>
<dbReference type="OrthoDB" id="3973380at2759"/>
<sequence length="986" mass="117588">MFLHNLRNNSTKLIKKLSYSTFNIDSLNEVRLLYKTTSDIPVMQEYQRSGDDLVQSKIMNHVNNNKNIKKTKSFLGKSQDANYKKEEEELVNTINAGPSHDVFFNNNQNRDSIIELKYLTFTNKLDTDIRTICGKLLLHNDPKSADIDLLEDALSKANGKDMKFINTNRANGYQVDKVHKYELDDTLFMKHEYTLLFHYKMLNNQMFDLKAIAKKLRVLNADLNIKQFLYIINNSTKIGRFQDVKDFLEIYFDFENQGLDETKPLDLSKLFFYKYLNYDPKSDVDENKVKIEILENLIKIYYETNDYTYLKDLIRLRERLFPIKLVDNTTMFIRIMIRLMGNYNPYYIINISNNYIQQQNKKYEPLEKMLFYKIMESMIKFNDAFLLADFIEQWEPVIYKGTRVYLDPLCIVMIERFKETLINSKAYPQVSAGVFRHKVDLYLNKFNDFKTRIENFKTYKHMSKLLVNFENDLHFKPIKSMTDLLDKIASNELLLDPLAVSYFVSNTLKISCNNIIGMPNLVNHLFNCKIKSYNGVELLDYSYYLIKTEYYKNRYDIFMNFFKYKPELVYKNLSTIIEMFMKNNPSLIIEFELLLKCYRSTMSLDNEQMIQNLHDFNKNFDHYFRTTKYDQKKPVVLVNDETKPLDYRFLDINRFKRSHYIDKIKYIDYFCRYRPSILKIVGKLVSDKKQLDITKNDVKFFSKIYKEVLPLLDNSILYNEFPREFQKSCINTAYNSLLRRKIPTNYQMAIINYYRNKFYYKYNIEFDHTIFKNKIRILLEERHAEVKEEIFSTHSGQIEHHPVAKQQHLLAEKVKNIIKKNDRDTELNEKAIAIFIGHLRDIQYSISETAGRTNRLTWSPNNKLNIQLFMEDAITYLQTSNLLLAMSEVLKLYLSAFGDKKLFRNTDIKIDKQKRILSYSKDNQKYTKTADPYFRFINPKTLKRIDLAIMRLVNMHEITNTHLKMYSSIIKTFKAKYGETINLESS</sequence>
<reference evidence="2" key="1">
    <citation type="journal article" date="2016" name="Proc. Natl. Acad. Sci. U.S.A.">
        <title>Comparative genomics of biotechnologically important yeasts.</title>
        <authorList>
            <person name="Riley R."/>
            <person name="Haridas S."/>
            <person name="Wolfe K.H."/>
            <person name="Lopes M.R."/>
            <person name="Hittinger C.T."/>
            <person name="Goeker M."/>
            <person name="Salamov A.A."/>
            <person name="Wisecaver J.H."/>
            <person name="Long T.M."/>
            <person name="Calvey C.H."/>
            <person name="Aerts A.L."/>
            <person name="Barry K.W."/>
            <person name="Choi C."/>
            <person name="Clum A."/>
            <person name="Coughlan A.Y."/>
            <person name="Deshpande S."/>
            <person name="Douglass A.P."/>
            <person name="Hanson S.J."/>
            <person name="Klenk H.-P."/>
            <person name="LaButti K.M."/>
            <person name="Lapidus A."/>
            <person name="Lindquist E.A."/>
            <person name="Lipzen A.M."/>
            <person name="Meier-Kolthoff J.P."/>
            <person name="Ohm R.A."/>
            <person name="Otillar R.P."/>
            <person name="Pangilinan J.L."/>
            <person name="Peng Y."/>
            <person name="Rokas A."/>
            <person name="Rosa C.A."/>
            <person name="Scheuner C."/>
            <person name="Sibirny A.A."/>
            <person name="Slot J.C."/>
            <person name="Stielow J.B."/>
            <person name="Sun H."/>
            <person name="Kurtzman C.P."/>
            <person name="Blackwell M."/>
            <person name="Grigoriev I.V."/>
            <person name="Jeffries T.W."/>
        </authorList>
    </citation>
    <scope>NUCLEOTIDE SEQUENCE [LARGE SCALE GENOMIC DNA]</scope>
    <source>
        <strain evidence="2">NRRL Y-1626</strain>
    </source>
</reference>
<name>A0A1B7T8I2_9ASCO</name>
<accession>A0A1B7T8I2</accession>
<dbReference type="AlphaFoldDB" id="A0A1B7T8I2"/>
<gene>
    <name evidence="1" type="ORF">HANVADRAFT_54157</name>
</gene>
<evidence type="ECO:0000313" key="1">
    <source>
        <dbReference type="EMBL" id="OBA25041.1"/>
    </source>
</evidence>
<proteinExistence type="predicted"/>
<organism evidence="1 2">
    <name type="scientific">Hanseniaspora valbyensis NRRL Y-1626</name>
    <dbReference type="NCBI Taxonomy" id="766949"/>
    <lineage>
        <taxon>Eukaryota</taxon>
        <taxon>Fungi</taxon>
        <taxon>Dikarya</taxon>
        <taxon>Ascomycota</taxon>
        <taxon>Saccharomycotina</taxon>
        <taxon>Saccharomycetes</taxon>
        <taxon>Saccharomycodales</taxon>
        <taxon>Saccharomycodaceae</taxon>
        <taxon>Hanseniaspora</taxon>
    </lineage>
</organism>
<comment type="caution">
    <text evidence="1">The sequence shown here is derived from an EMBL/GenBank/DDBJ whole genome shotgun (WGS) entry which is preliminary data.</text>
</comment>
<protein>
    <submittedName>
        <fullName evidence="1">Uncharacterized protein</fullName>
    </submittedName>
</protein>